<accession>A0A8H8DLT6</accession>
<dbReference type="AlphaFoldDB" id="A0A8H8DLT6"/>
<name>A0A8H8DLT6_9FUNG</name>
<evidence type="ECO:0000313" key="2">
    <source>
        <dbReference type="Proteomes" id="UP000673691"/>
    </source>
</evidence>
<protein>
    <submittedName>
        <fullName evidence="1">Uncharacterized protein</fullName>
    </submittedName>
</protein>
<proteinExistence type="predicted"/>
<sequence>MAINLRGDGLGHFGVQVRVLGQVEDPGKSFGVELHVGILFLLFDDVLRLQERVSQQAGLQGLEPGEGRREKDS</sequence>
<gene>
    <name evidence="1" type="ORF">BJ554DRAFT_602</name>
</gene>
<dbReference type="Proteomes" id="UP000673691">
    <property type="component" value="Unassembled WGS sequence"/>
</dbReference>
<comment type="caution">
    <text evidence="1">The sequence shown here is derived from an EMBL/GenBank/DDBJ whole genome shotgun (WGS) entry which is preliminary data.</text>
</comment>
<organism evidence="1 2">
    <name type="scientific">Olpidium bornovanus</name>
    <dbReference type="NCBI Taxonomy" id="278681"/>
    <lineage>
        <taxon>Eukaryota</taxon>
        <taxon>Fungi</taxon>
        <taxon>Fungi incertae sedis</taxon>
        <taxon>Olpidiomycota</taxon>
        <taxon>Olpidiomycotina</taxon>
        <taxon>Olpidiomycetes</taxon>
        <taxon>Olpidiales</taxon>
        <taxon>Olpidiaceae</taxon>
        <taxon>Olpidium</taxon>
    </lineage>
</organism>
<reference evidence="1 2" key="1">
    <citation type="journal article" name="Sci. Rep.">
        <title>Genome-scale phylogenetic analyses confirm Olpidium as the closest living zoosporic fungus to the non-flagellated, terrestrial fungi.</title>
        <authorList>
            <person name="Chang Y."/>
            <person name="Rochon D."/>
            <person name="Sekimoto S."/>
            <person name="Wang Y."/>
            <person name="Chovatia M."/>
            <person name="Sandor L."/>
            <person name="Salamov A."/>
            <person name="Grigoriev I.V."/>
            <person name="Stajich J.E."/>
            <person name="Spatafora J.W."/>
        </authorList>
    </citation>
    <scope>NUCLEOTIDE SEQUENCE [LARGE SCALE GENOMIC DNA]</scope>
    <source>
        <strain evidence="1">S191</strain>
    </source>
</reference>
<evidence type="ECO:0000313" key="1">
    <source>
        <dbReference type="EMBL" id="KAG5463269.1"/>
    </source>
</evidence>
<keyword evidence="2" id="KW-1185">Reference proteome</keyword>
<dbReference type="EMBL" id="JAEFCI010000877">
    <property type="protein sequence ID" value="KAG5463269.1"/>
    <property type="molecule type" value="Genomic_DNA"/>
</dbReference>